<dbReference type="InterPro" id="IPR051619">
    <property type="entry name" value="TypeII_TA_RNase_PINc/VapC"/>
</dbReference>
<sequence>MHKILNYDEGVELLRLLMKAVDKMNVAEPNYIETLKTAFKYGITFYDAVYVQLAVENSDILVTEDSKLRKKTKGHVKVLSVGGIEKPI</sequence>
<comment type="caution">
    <text evidence="2">The sequence shown here is derived from an EMBL/GenBank/DDBJ whole genome shotgun (WGS) entry which is preliminary data.</text>
</comment>
<dbReference type="InterPro" id="IPR044153">
    <property type="entry name" value="PIN_Pae0151-like"/>
</dbReference>
<dbReference type="PANTHER" id="PTHR35901:SF1">
    <property type="entry name" value="EXONUCLEASE VAPC9"/>
    <property type="match status" value="1"/>
</dbReference>
<dbReference type="PANTHER" id="PTHR35901">
    <property type="entry name" value="RIBONUCLEASE VAPC3"/>
    <property type="match status" value="1"/>
</dbReference>
<dbReference type="Gene3D" id="3.40.50.1010">
    <property type="entry name" value="5'-nuclease"/>
    <property type="match status" value="1"/>
</dbReference>
<reference evidence="2" key="1">
    <citation type="journal article" date="2020" name="mSystems">
        <title>Genome- and Community-Level Interaction Insights into Carbon Utilization and Element Cycling Functions of Hydrothermarchaeota in Hydrothermal Sediment.</title>
        <authorList>
            <person name="Zhou Z."/>
            <person name="Liu Y."/>
            <person name="Xu W."/>
            <person name="Pan J."/>
            <person name="Luo Z.H."/>
            <person name="Li M."/>
        </authorList>
    </citation>
    <scope>NUCLEOTIDE SEQUENCE [LARGE SCALE GENOMIC DNA]</scope>
    <source>
        <strain evidence="4">SpSt-10</strain>
        <strain evidence="3">SpSt-62</strain>
        <strain evidence="2">SpSt-97</strain>
    </source>
</reference>
<dbReference type="SUPFAM" id="SSF88723">
    <property type="entry name" value="PIN domain-like"/>
    <property type="match status" value="1"/>
</dbReference>
<keyword evidence="1" id="KW-0460">Magnesium</keyword>
<evidence type="ECO:0000256" key="1">
    <source>
        <dbReference type="ARBA" id="ARBA00022842"/>
    </source>
</evidence>
<evidence type="ECO:0008006" key="5">
    <source>
        <dbReference type="Google" id="ProtNLM"/>
    </source>
</evidence>
<evidence type="ECO:0000313" key="4">
    <source>
        <dbReference type="EMBL" id="HHF48376.1"/>
    </source>
</evidence>
<evidence type="ECO:0000313" key="2">
    <source>
        <dbReference type="EMBL" id="HGE65521.1"/>
    </source>
</evidence>
<gene>
    <name evidence="4" type="ORF">ENL48_04185</name>
    <name evidence="3" type="ORF">ENT89_01465</name>
    <name evidence="2" type="ORF">ENX77_00020</name>
</gene>
<name>A0A7C3YG44_9EURY</name>
<dbReference type="InterPro" id="IPR029060">
    <property type="entry name" value="PIN-like_dom_sf"/>
</dbReference>
<evidence type="ECO:0000313" key="3">
    <source>
        <dbReference type="EMBL" id="HGU58880.1"/>
    </source>
</evidence>
<dbReference type="CDD" id="cd09873">
    <property type="entry name" value="PIN_Pae0151-like"/>
    <property type="match status" value="1"/>
</dbReference>
<dbReference type="EMBL" id="DTAK01000010">
    <property type="protein sequence ID" value="HGU58880.1"/>
    <property type="molecule type" value="Genomic_DNA"/>
</dbReference>
<dbReference type="EMBL" id="DRUC01000060">
    <property type="protein sequence ID" value="HHF48376.1"/>
    <property type="molecule type" value="Genomic_DNA"/>
</dbReference>
<accession>A0A7C3YG44</accession>
<dbReference type="AlphaFoldDB" id="A0A7C3YG44"/>
<proteinExistence type="predicted"/>
<protein>
    <recommendedName>
        <fullName evidence="5">PIN domain-containing protein</fullName>
    </recommendedName>
</protein>
<organism evidence="2">
    <name type="scientific">Geoglobus ahangari</name>
    <dbReference type="NCBI Taxonomy" id="113653"/>
    <lineage>
        <taxon>Archaea</taxon>
        <taxon>Methanobacteriati</taxon>
        <taxon>Methanobacteriota</taxon>
        <taxon>Archaeoglobi</taxon>
        <taxon>Archaeoglobales</taxon>
        <taxon>Archaeoglobaceae</taxon>
        <taxon>Geoglobus</taxon>
    </lineage>
</organism>
<dbReference type="EMBL" id="DTPI01000001">
    <property type="protein sequence ID" value="HGE65521.1"/>
    <property type="molecule type" value="Genomic_DNA"/>
</dbReference>